<name>A0A4R3M9F2_9HYPH</name>
<dbReference type="EMBL" id="SMAI01000001">
    <property type="protein sequence ID" value="TCT08005.1"/>
    <property type="molecule type" value="Genomic_DNA"/>
</dbReference>
<sequence>MSKRSIVLSICLAAWPLVAQAQEAQQAQQASGAMPANGIFIGAGGAFNGATFPNQDIFGFGISDVYALGHWVARGQAGGSAYPNLGTDSSLAPALQLGFYRTVAGTPWVWGAKFSYNQVGVSGAQDNVLIPQAGSYDGLISGTFNGNYLLRSYQMSLEHQFALVPLVGYSFGRGFVYGGAGPTLSKVTASMNGLIGFAELDHRFDVSGTPGFFSASNWVWGATAMAGVTYFFAPSWFLDLSYSYTASATSTNTFANQFDTVYPTTAFSGLSAGTYSGTVDNQALTVTINYVF</sequence>
<organism evidence="2 3">
    <name type="scientific">Aquabacter spiritensis</name>
    <dbReference type="NCBI Taxonomy" id="933073"/>
    <lineage>
        <taxon>Bacteria</taxon>
        <taxon>Pseudomonadati</taxon>
        <taxon>Pseudomonadota</taxon>
        <taxon>Alphaproteobacteria</taxon>
        <taxon>Hyphomicrobiales</taxon>
        <taxon>Xanthobacteraceae</taxon>
        <taxon>Aquabacter</taxon>
    </lineage>
</organism>
<feature type="signal peptide" evidence="1">
    <location>
        <begin position="1"/>
        <end position="21"/>
    </location>
</feature>
<dbReference type="RefSeq" id="WP_245504492.1">
    <property type="nucleotide sequence ID" value="NZ_SMAI01000001.1"/>
</dbReference>
<comment type="caution">
    <text evidence="2">The sequence shown here is derived from an EMBL/GenBank/DDBJ whole genome shotgun (WGS) entry which is preliminary data.</text>
</comment>
<evidence type="ECO:0000256" key="1">
    <source>
        <dbReference type="SAM" id="SignalP"/>
    </source>
</evidence>
<evidence type="ECO:0000313" key="2">
    <source>
        <dbReference type="EMBL" id="TCT08005.1"/>
    </source>
</evidence>
<dbReference type="Gene3D" id="2.40.160.20">
    <property type="match status" value="1"/>
</dbReference>
<evidence type="ECO:0000313" key="3">
    <source>
        <dbReference type="Proteomes" id="UP000294664"/>
    </source>
</evidence>
<feature type="chain" id="PRO_5020955858" description="Opacity protein-like surface antigen" evidence="1">
    <location>
        <begin position="22"/>
        <end position="292"/>
    </location>
</feature>
<dbReference type="SUPFAM" id="SSF56925">
    <property type="entry name" value="OMPA-like"/>
    <property type="match status" value="1"/>
</dbReference>
<protein>
    <recommendedName>
        <fullName evidence="4">Opacity protein-like surface antigen</fullName>
    </recommendedName>
</protein>
<gene>
    <name evidence="2" type="ORF">EDC64_101524</name>
</gene>
<proteinExistence type="predicted"/>
<evidence type="ECO:0008006" key="4">
    <source>
        <dbReference type="Google" id="ProtNLM"/>
    </source>
</evidence>
<keyword evidence="1" id="KW-0732">Signal</keyword>
<accession>A0A4R3M9F2</accession>
<keyword evidence="3" id="KW-1185">Reference proteome</keyword>
<reference evidence="2 3" key="1">
    <citation type="submission" date="2019-03" db="EMBL/GenBank/DDBJ databases">
        <title>Genomic Encyclopedia of Type Strains, Phase IV (KMG-IV): sequencing the most valuable type-strain genomes for metagenomic binning, comparative biology and taxonomic classification.</title>
        <authorList>
            <person name="Goeker M."/>
        </authorList>
    </citation>
    <scope>NUCLEOTIDE SEQUENCE [LARGE SCALE GENOMIC DNA]</scope>
    <source>
        <strain evidence="2 3">DSM 9035</strain>
    </source>
</reference>
<dbReference type="AlphaFoldDB" id="A0A4R3M9F2"/>
<dbReference type="InterPro" id="IPR011250">
    <property type="entry name" value="OMP/PagP_B-barrel"/>
</dbReference>
<dbReference type="Proteomes" id="UP000294664">
    <property type="component" value="Unassembled WGS sequence"/>
</dbReference>